<reference evidence="1" key="1">
    <citation type="submission" date="2014-11" db="EMBL/GenBank/DDBJ databases">
        <authorList>
            <person name="Amaro Gonzalez C."/>
        </authorList>
    </citation>
    <scope>NUCLEOTIDE SEQUENCE</scope>
</reference>
<name>A0A0E9XPN2_ANGAN</name>
<protein>
    <submittedName>
        <fullName evidence="1">Uncharacterized protein</fullName>
    </submittedName>
</protein>
<evidence type="ECO:0000313" key="1">
    <source>
        <dbReference type="EMBL" id="JAI03781.1"/>
    </source>
</evidence>
<proteinExistence type="predicted"/>
<dbReference type="AlphaFoldDB" id="A0A0E9XPN2"/>
<dbReference type="EMBL" id="GBXM01004797">
    <property type="protein sequence ID" value="JAI03781.1"/>
    <property type="molecule type" value="Transcribed_RNA"/>
</dbReference>
<accession>A0A0E9XPN2</accession>
<organism evidence="1">
    <name type="scientific">Anguilla anguilla</name>
    <name type="common">European freshwater eel</name>
    <name type="synonym">Muraena anguilla</name>
    <dbReference type="NCBI Taxonomy" id="7936"/>
    <lineage>
        <taxon>Eukaryota</taxon>
        <taxon>Metazoa</taxon>
        <taxon>Chordata</taxon>
        <taxon>Craniata</taxon>
        <taxon>Vertebrata</taxon>
        <taxon>Euteleostomi</taxon>
        <taxon>Actinopterygii</taxon>
        <taxon>Neopterygii</taxon>
        <taxon>Teleostei</taxon>
        <taxon>Anguilliformes</taxon>
        <taxon>Anguillidae</taxon>
        <taxon>Anguilla</taxon>
    </lineage>
</organism>
<reference evidence="1" key="2">
    <citation type="journal article" date="2015" name="Fish Shellfish Immunol.">
        <title>Early steps in the European eel (Anguilla anguilla)-Vibrio vulnificus interaction in the gills: Role of the RtxA13 toxin.</title>
        <authorList>
            <person name="Callol A."/>
            <person name="Pajuelo D."/>
            <person name="Ebbesson L."/>
            <person name="Teles M."/>
            <person name="MacKenzie S."/>
            <person name="Amaro C."/>
        </authorList>
    </citation>
    <scope>NUCLEOTIDE SEQUENCE</scope>
</reference>
<sequence length="39" mass="4494">MPVSTGVSLEAFSFWINLNKQKSAQMRVRPTEIRTRRTG</sequence>